<dbReference type="EMBL" id="WIGO01000160">
    <property type="protein sequence ID" value="KAF6826138.1"/>
    <property type="molecule type" value="Genomic_DNA"/>
</dbReference>
<gene>
    <name evidence="3" type="ORF">CPLU01_09870</name>
</gene>
<organism evidence="3 4">
    <name type="scientific">Colletotrichum plurivorum</name>
    <dbReference type="NCBI Taxonomy" id="2175906"/>
    <lineage>
        <taxon>Eukaryota</taxon>
        <taxon>Fungi</taxon>
        <taxon>Dikarya</taxon>
        <taxon>Ascomycota</taxon>
        <taxon>Pezizomycotina</taxon>
        <taxon>Sordariomycetes</taxon>
        <taxon>Hypocreomycetidae</taxon>
        <taxon>Glomerellales</taxon>
        <taxon>Glomerellaceae</taxon>
        <taxon>Colletotrichum</taxon>
        <taxon>Colletotrichum orchidearum species complex</taxon>
    </lineage>
</organism>
<proteinExistence type="predicted"/>
<dbReference type="PANTHER" id="PTHR33099">
    <property type="entry name" value="FE2OG DIOXYGENASE DOMAIN-CONTAINING PROTEIN"/>
    <property type="match status" value="1"/>
</dbReference>
<sequence length="350" mass="38812">MTNLCPYELGIIDTVRQVLLSSIETAEGSRLIRAELYNINIYSGPSGMFKPHVDTPRSSLQIGSLVVCLPTEHKGGELAVRQNGRSHTFDWGANSEKPLIQWAAFYSDCEHEVFEVKSGHRRSQHKDRIIGFYSTHAYPHTVGEKHRNLPLCLKGIDMAVYETFRSLGAKVHLCSVVEHKDTGDGRTASDIETDGGKFSDGQADSAPSKKAAKAKKTRRRRSNNAPGHSLGQLSSRSRGADWESEEAESSEGDSEAEEERHIPSAKKHVKDIAPIQLSEVLDEDMELDDMIEEYLGNDTVDPKQIVWINQNNGLKELQIAYLTYGNEASMDEVYSHFAMVIEIPAGSIAA</sequence>
<dbReference type="Gene3D" id="2.60.120.620">
    <property type="entry name" value="q2cbj1_9rhob like domain"/>
    <property type="match status" value="1"/>
</dbReference>
<dbReference type="InterPro" id="IPR044862">
    <property type="entry name" value="Pro_4_hyd_alph_FE2OG_OXY"/>
</dbReference>
<protein>
    <submittedName>
        <fullName evidence="3">Oxidoreductase</fullName>
    </submittedName>
</protein>
<feature type="compositionally biased region" description="Polar residues" evidence="1">
    <location>
        <begin position="223"/>
        <end position="237"/>
    </location>
</feature>
<reference evidence="3" key="1">
    <citation type="journal article" date="2020" name="Phytopathology">
        <title>Genome Sequence Resources of Colletotrichum truncatum, C. plurivorum, C. musicola, and C. sojae: Four Species Pathogenic to Soybean (Glycine max).</title>
        <authorList>
            <person name="Rogerio F."/>
            <person name="Boufleur T.R."/>
            <person name="Ciampi-Guillardi M."/>
            <person name="Sukno S.A."/>
            <person name="Thon M.R."/>
            <person name="Massola Junior N.S."/>
            <person name="Baroncelli R."/>
        </authorList>
    </citation>
    <scope>NUCLEOTIDE SEQUENCE</scope>
    <source>
        <strain evidence="3">LFN00145</strain>
    </source>
</reference>
<dbReference type="PANTHER" id="PTHR33099:SF7">
    <property type="entry name" value="MYND-TYPE DOMAIN-CONTAINING PROTEIN"/>
    <property type="match status" value="1"/>
</dbReference>
<accession>A0A8H6K7G3</accession>
<feature type="compositionally biased region" description="Acidic residues" evidence="1">
    <location>
        <begin position="242"/>
        <end position="257"/>
    </location>
</feature>
<evidence type="ECO:0000259" key="2">
    <source>
        <dbReference type="Pfam" id="PF13640"/>
    </source>
</evidence>
<evidence type="ECO:0000313" key="4">
    <source>
        <dbReference type="Proteomes" id="UP000654918"/>
    </source>
</evidence>
<dbReference type="AlphaFoldDB" id="A0A8H6K7G3"/>
<dbReference type="Proteomes" id="UP000654918">
    <property type="component" value="Unassembled WGS sequence"/>
</dbReference>
<feature type="compositionally biased region" description="Basic residues" evidence="1">
    <location>
        <begin position="210"/>
        <end position="222"/>
    </location>
</feature>
<comment type="caution">
    <text evidence="3">The sequence shown here is derived from an EMBL/GenBank/DDBJ whole genome shotgun (WGS) entry which is preliminary data.</text>
</comment>
<feature type="region of interest" description="Disordered" evidence="1">
    <location>
        <begin position="181"/>
        <end position="267"/>
    </location>
</feature>
<keyword evidence="4" id="KW-1185">Reference proteome</keyword>
<evidence type="ECO:0000313" key="3">
    <source>
        <dbReference type="EMBL" id="KAF6826138.1"/>
    </source>
</evidence>
<evidence type="ECO:0000256" key="1">
    <source>
        <dbReference type="SAM" id="MobiDB-lite"/>
    </source>
</evidence>
<feature type="compositionally biased region" description="Basic and acidic residues" evidence="1">
    <location>
        <begin position="181"/>
        <end position="197"/>
    </location>
</feature>
<feature type="domain" description="Prolyl 4-hydroxylase alpha subunit Fe(2+) 2OG dioxygenase" evidence="2">
    <location>
        <begin position="38"/>
        <end position="123"/>
    </location>
</feature>
<dbReference type="Pfam" id="PF13640">
    <property type="entry name" value="2OG-FeII_Oxy_3"/>
    <property type="match status" value="1"/>
</dbReference>
<name>A0A8H6K7G3_9PEZI</name>